<keyword evidence="3" id="KW-1185">Reference proteome</keyword>
<dbReference type="RefSeq" id="WP_045960716.1">
    <property type="nucleotide sequence ID" value="NZ_JMTK01000002.1"/>
</dbReference>
<evidence type="ECO:0000313" key="3">
    <source>
        <dbReference type="Proteomes" id="UP000033731"/>
    </source>
</evidence>
<feature type="signal peptide" evidence="1">
    <location>
        <begin position="1"/>
        <end position="20"/>
    </location>
</feature>
<sequence>MNFLMLAVILFAFSAQVGKAQSVYEIHHPIKTQDFSIYVKCLSCELPKQSKSNIQNQLNNVVSTQKEVIIDGKNALVMTDNLMGNEPETFIKHFKHEEQKRTTTSSYNIIKMINDSARH</sequence>
<evidence type="ECO:0000256" key="1">
    <source>
        <dbReference type="SAM" id="SignalP"/>
    </source>
</evidence>
<keyword evidence="1" id="KW-0732">Signal</keyword>
<name>A0A0F4VJW1_9HYPH</name>
<dbReference type="InterPro" id="IPR049748">
    <property type="entry name" value="HPE1-like_N_CxxC"/>
</dbReference>
<proteinExistence type="predicted"/>
<dbReference type="NCBIfam" id="NF041111">
    <property type="entry name" value="effector_HPE1"/>
    <property type="match status" value="1"/>
</dbReference>
<accession>A0A0F4VJW1</accession>
<evidence type="ECO:0000313" key="2">
    <source>
        <dbReference type="EMBL" id="KJZ81751.1"/>
    </source>
</evidence>
<comment type="caution">
    <text evidence="2">The sequence shown here is derived from an EMBL/GenBank/DDBJ whole genome shotgun (WGS) entry which is preliminary data.</text>
</comment>
<feature type="chain" id="PRO_5009767654" evidence="1">
    <location>
        <begin position="21"/>
        <end position="119"/>
    </location>
</feature>
<dbReference type="AlphaFoldDB" id="A0A0F4VJW1"/>
<dbReference type="EMBL" id="JMTK01000002">
    <property type="protein sequence ID" value="KJZ81751.1"/>
    <property type="molecule type" value="Genomic_DNA"/>
</dbReference>
<organism evidence="2 3">
    <name type="scientific">Candidatus Liberibacter solanacearum</name>
    <dbReference type="NCBI Taxonomy" id="556287"/>
    <lineage>
        <taxon>Bacteria</taxon>
        <taxon>Pseudomonadati</taxon>
        <taxon>Pseudomonadota</taxon>
        <taxon>Alphaproteobacteria</taxon>
        <taxon>Hyphomicrobiales</taxon>
        <taxon>Rhizobiaceae</taxon>
        <taxon>Liberibacter</taxon>
    </lineage>
</organism>
<protein>
    <submittedName>
        <fullName evidence="2">Uncharacterized protein</fullName>
    </submittedName>
</protein>
<gene>
    <name evidence="2" type="ORF">DJ66_0473</name>
</gene>
<dbReference type="Proteomes" id="UP000033731">
    <property type="component" value="Unassembled WGS sequence"/>
</dbReference>
<reference evidence="2 3" key="1">
    <citation type="journal article" date="2015" name="Phytopathology">
        <title>Genomes of Candidatus Liberibacter solanacearum haplotype A from New Zealand and the USA suggest significant genome plasticity in the species.</title>
        <authorList>
            <person name="Thompson S.M."/>
            <person name="Johnson C.P."/>
            <person name="Lu A.Y."/>
            <person name="Frampton R.A."/>
            <person name="Sullivan K.L."/>
            <person name="Fiers M.W."/>
            <person name="Crowhurst R.N."/>
            <person name="Pitman A.R."/>
            <person name="Scott I."/>
            <person name="Gudmestad N.C."/>
            <person name="Smith G.R."/>
        </authorList>
    </citation>
    <scope>NUCLEOTIDE SEQUENCE [LARGE SCALE GENOMIC DNA]</scope>
    <source>
        <strain evidence="2 3">LsoNZ1</strain>
    </source>
</reference>
<dbReference type="PATRIC" id="fig|556287.9.peg.496"/>
<dbReference type="NCBIfam" id="NF041110">
    <property type="entry name" value="HPE1_fam_CxxC"/>
    <property type="match status" value="1"/>
</dbReference>